<dbReference type="InterPro" id="IPR009051">
    <property type="entry name" value="Helical_ferredxn"/>
</dbReference>
<keyword evidence="5" id="KW-0411">Iron-sulfur</keyword>
<evidence type="ECO:0000256" key="1">
    <source>
        <dbReference type="ARBA" id="ARBA00022485"/>
    </source>
</evidence>
<evidence type="ECO:0000256" key="3">
    <source>
        <dbReference type="ARBA" id="ARBA00023002"/>
    </source>
</evidence>
<protein>
    <submittedName>
        <fullName evidence="7">Heterodisulfide reductase subunit C</fullName>
    </submittedName>
</protein>
<evidence type="ECO:0000313" key="8">
    <source>
        <dbReference type="Proteomes" id="UP001238179"/>
    </source>
</evidence>
<gene>
    <name evidence="7" type="primary">hdrC</name>
    <name evidence="7" type="ORF">METEAL_37380</name>
</gene>
<dbReference type="GO" id="GO:0046872">
    <property type="term" value="F:metal ion binding"/>
    <property type="evidence" value="ECO:0007669"/>
    <property type="project" value="UniProtKB-KW"/>
</dbReference>
<dbReference type="InterPro" id="IPR017900">
    <property type="entry name" value="4Fe4S_Fe_S_CS"/>
</dbReference>
<evidence type="ECO:0000256" key="2">
    <source>
        <dbReference type="ARBA" id="ARBA00022723"/>
    </source>
</evidence>
<keyword evidence="2" id="KW-0479">Metal-binding</keyword>
<evidence type="ECO:0000313" key="7">
    <source>
        <dbReference type="EMBL" id="BDU74564.1"/>
    </source>
</evidence>
<keyword evidence="1" id="KW-0004">4Fe-4S</keyword>
<dbReference type="PANTHER" id="PTHR43255">
    <property type="entry name" value="IRON-SULFUR-BINDING OXIDOREDUCTASE FADF-RELATED-RELATED"/>
    <property type="match status" value="1"/>
</dbReference>
<dbReference type="EMBL" id="AP027080">
    <property type="protein sequence ID" value="BDU74564.1"/>
    <property type="molecule type" value="Genomic_DNA"/>
</dbReference>
<keyword evidence="3" id="KW-0560">Oxidoreductase</keyword>
<name>A0AA48GR31_9BACT</name>
<dbReference type="GO" id="GO:0016491">
    <property type="term" value="F:oxidoreductase activity"/>
    <property type="evidence" value="ECO:0007669"/>
    <property type="project" value="UniProtKB-KW"/>
</dbReference>
<dbReference type="Proteomes" id="UP001238179">
    <property type="component" value="Chromosome"/>
</dbReference>
<feature type="domain" description="4Fe-4S ferredoxin-type" evidence="6">
    <location>
        <begin position="20"/>
        <end position="48"/>
    </location>
</feature>
<dbReference type="RefSeq" id="WP_316413239.1">
    <property type="nucleotide sequence ID" value="NZ_AP027080.1"/>
</dbReference>
<dbReference type="GO" id="GO:0051539">
    <property type="term" value="F:4 iron, 4 sulfur cluster binding"/>
    <property type="evidence" value="ECO:0007669"/>
    <property type="project" value="UniProtKB-KW"/>
</dbReference>
<keyword evidence="4" id="KW-0408">Iron</keyword>
<proteinExistence type="predicted"/>
<dbReference type="InterPro" id="IPR051460">
    <property type="entry name" value="HdrC_iron-sulfur_subunit"/>
</dbReference>
<evidence type="ECO:0000259" key="6">
    <source>
        <dbReference type="PROSITE" id="PS51379"/>
    </source>
</evidence>
<dbReference type="PROSITE" id="PS51379">
    <property type="entry name" value="4FE4S_FER_2"/>
    <property type="match status" value="1"/>
</dbReference>
<dbReference type="Gene3D" id="1.10.1060.10">
    <property type="entry name" value="Alpha-helical ferredoxin"/>
    <property type="match status" value="1"/>
</dbReference>
<sequence>MSSAHPAPAPGDSLASRLRAERGINLNHCYQCGKCAAGCPVAEDMDNTSCQTLRLLQLERPELDRRVLESEAIWLCLACETCSTRCPQEVEVAKVMDYVREASLALDLAHPKSKDILAFHRAFLDSIRATGRLYEIGLVADYKLRSRHLLKDVNLAPKMYVRGKLPLLPHVIKGRSGMKRIFQLTLGKKR</sequence>
<keyword evidence="8" id="KW-1185">Reference proteome</keyword>
<dbReference type="InterPro" id="IPR017896">
    <property type="entry name" value="4Fe4S_Fe-S-bd"/>
</dbReference>
<dbReference type="SUPFAM" id="SSF46548">
    <property type="entry name" value="alpha-helical ferredoxin"/>
    <property type="match status" value="1"/>
</dbReference>
<dbReference type="PROSITE" id="PS00198">
    <property type="entry name" value="4FE4S_FER_1"/>
    <property type="match status" value="1"/>
</dbReference>
<evidence type="ECO:0000256" key="5">
    <source>
        <dbReference type="ARBA" id="ARBA00023014"/>
    </source>
</evidence>
<dbReference type="GO" id="GO:0005886">
    <property type="term" value="C:plasma membrane"/>
    <property type="evidence" value="ECO:0007669"/>
    <property type="project" value="TreeGrafter"/>
</dbReference>
<reference evidence="8" key="1">
    <citation type="journal article" date="2023" name="Int. J. Syst. Evol. Microbiol.">
        <title>Mesoterricola silvestris gen. nov., sp. nov., Mesoterricola sediminis sp. nov., Geothrix oryzae sp. nov., Geothrix edaphica sp. nov., Geothrix rubra sp. nov., and Geothrix limicola sp. nov., six novel members of Acidobacteriota isolated from soils.</title>
        <authorList>
            <person name="Itoh H."/>
            <person name="Sugisawa Y."/>
            <person name="Mise K."/>
            <person name="Xu Z."/>
            <person name="Kuniyasu M."/>
            <person name="Ushijima N."/>
            <person name="Kawano K."/>
            <person name="Kobayashi E."/>
            <person name="Shiratori Y."/>
            <person name="Masuda Y."/>
            <person name="Senoo K."/>
        </authorList>
    </citation>
    <scope>NUCLEOTIDE SEQUENCE [LARGE SCALE GENOMIC DNA]</scope>
    <source>
        <strain evidence="8">W79</strain>
    </source>
</reference>
<dbReference type="PANTHER" id="PTHR43255:SF1">
    <property type="entry name" value="IRON-SULFUR-BINDING OXIDOREDUCTASE FADF-RELATED"/>
    <property type="match status" value="1"/>
</dbReference>
<dbReference type="KEGG" id="msil:METEAL_37380"/>
<dbReference type="Pfam" id="PF13183">
    <property type="entry name" value="Fer4_8"/>
    <property type="match status" value="1"/>
</dbReference>
<evidence type="ECO:0000256" key="4">
    <source>
        <dbReference type="ARBA" id="ARBA00023004"/>
    </source>
</evidence>
<accession>A0AA48GR31</accession>
<dbReference type="AlphaFoldDB" id="A0AA48GR31"/>
<organism evidence="7 8">
    <name type="scientific">Mesoterricola silvestris</name>
    <dbReference type="NCBI Taxonomy" id="2927979"/>
    <lineage>
        <taxon>Bacteria</taxon>
        <taxon>Pseudomonadati</taxon>
        <taxon>Acidobacteriota</taxon>
        <taxon>Holophagae</taxon>
        <taxon>Holophagales</taxon>
        <taxon>Holophagaceae</taxon>
        <taxon>Mesoterricola</taxon>
    </lineage>
</organism>